<gene>
    <name evidence="2" type="ORF">BXZ70DRAFT_1009901</name>
</gene>
<evidence type="ECO:0000313" key="2">
    <source>
        <dbReference type="EMBL" id="KAH8094959.1"/>
    </source>
</evidence>
<name>A0A8K0UL31_9AGAR</name>
<keyword evidence="3" id="KW-1185">Reference proteome</keyword>
<evidence type="ECO:0000313" key="3">
    <source>
        <dbReference type="Proteomes" id="UP000813824"/>
    </source>
</evidence>
<feature type="region of interest" description="Disordered" evidence="1">
    <location>
        <begin position="62"/>
        <end position="105"/>
    </location>
</feature>
<sequence>MATGVFASGIEAAVLLGQPPSTSPFSFDYTRMDKRAFPGEEQELSTLAKRVRRSVSEKLVSETPPLLPLHTHTPPSPSYPTLELANREQESTTPSASKVKLTRRSRRALPTLNTAAVLPAPTSDGSIAQGESLNAVAPAPEASSTGNNAPIPNIVAPVLEASSTSSNAPVVRALAPGLADLLVPPVGEFQVWIPFSYLASIMQREWELRQEVIRLNGLLAGAGRR</sequence>
<comment type="caution">
    <text evidence="2">The sequence shown here is derived from an EMBL/GenBank/DDBJ whole genome shotgun (WGS) entry which is preliminary data.</text>
</comment>
<dbReference type="EMBL" id="JAEVFJ010000024">
    <property type="protein sequence ID" value="KAH8094959.1"/>
    <property type="molecule type" value="Genomic_DNA"/>
</dbReference>
<reference evidence="2" key="1">
    <citation type="journal article" date="2021" name="New Phytol.">
        <title>Evolutionary innovations through gain and loss of genes in the ectomycorrhizal Boletales.</title>
        <authorList>
            <person name="Wu G."/>
            <person name="Miyauchi S."/>
            <person name="Morin E."/>
            <person name="Kuo A."/>
            <person name="Drula E."/>
            <person name="Varga T."/>
            <person name="Kohler A."/>
            <person name="Feng B."/>
            <person name="Cao Y."/>
            <person name="Lipzen A."/>
            <person name="Daum C."/>
            <person name="Hundley H."/>
            <person name="Pangilinan J."/>
            <person name="Johnson J."/>
            <person name="Barry K."/>
            <person name="LaButti K."/>
            <person name="Ng V."/>
            <person name="Ahrendt S."/>
            <person name="Min B."/>
            <person name="Choi I.G."/>
            <person name="Park H."/>
            <person name="Plett J.M."/>
            <person name="Magnuson J."/>
            <person name="Spatafora J.W."/>
            <person name="Nagy L.G."/>
            <person name="Henrissat B."/>
            <person name="Grigoriev I.V."/>
            <person name="Yang Z.L."/>
            <person name="Xu J."/>
            <person name="Martin F.M."/>
        </authorList>
    </citation>
    <scope>NUCLEOTIDE SEQUENCE</scope>
    <source>
        <strain evidence="2">KKN 215</strain>
    </source>
</reference>
<organism evidence="2 3">
    <name type="scientific">Cristinia sonorae</name>
    <dbReference type="NCBI Taxonomy" id="1940300"/>
    <lineage>
        <taxon>Eukaryota</taxon>
        <taxon>Fungi</taxon>
        <taxon>Dikarya</taxon>
        <taxon>Basidiomycota</taxon>
        <taxon>Agaricomycotina</taxon>
        <taxon>Agaricomycetes</taxon>
        <taxon>Agaricomycetidae</taxon>
        <taxon>Agaricales</taxon>
        <taxon>Pleurotineae</taxon>
        <taxon>Stephanosporaceae</taxon>
        <taxon>Cristinia</taxon>
    </lineage>
</organism>
<protein>
    <submittedName>
        <fullName evidence="2">Uncharacterized protein</fullName>
    </submittedName>
</protein>
<dbReference type="Proteomes" id="UP000813824">
    <property type="component" value="Unassembled WGS sequence"/>
</dbReference>
<accession>A0A8K0UL31</accession>
<dbReference type="AlphaFoldDB" id="A0A8K0UL31"/>
<proteinExistence type="predicted"/>
<evidence type="ECO:0000256" key="1">
    <source>
        <dbReference type="SAM" id="MobiDB-lite"/>
    </source>
</evidence>